<feature type="region of interest" description="Disordered" evidence="2">
    <location>
        <begin position="115"/>
        <end position="178"/>
    </location>
</feature>
<dbReference type="InterPro" id="IPR019734">
    <property type="entry name" value="TPR_rpt"/>
</dbReference>
<dbReference type="PROSITE" id="PS50005">
    <property type="entry name" value="TPR"/>
    <property type="match status" value="2"/>
</dbReference>
<dbReference type="GO" id="GO:0036064">
    <property type="term" value="C:ciliary basal body"/>
    <property type="evidence" value="ECO:0007669"/>
    <property type="project" value="TreeGrafter"/>
</dbReference>
<reference evidence="3 4" key="1">
    <citation type="journal article" date="2015" name="PLoS Pathog.">
        <title>Leptomonas seymouri: Adaptations to the Dixenous Life Cycle Analyzed by Genome Sequencing, Transcriptome Profiling and Co-infection with Leishmania donovani.</title>
        <authorList>
            <person name="Kraeva N."/>
            <person name="Butenko A."/>
            <person name="Hlavacova J."/>
            <person name="Kostygov A."/>
            <person name="Myskova J."/>
            <person name="Grybchuk D."/>
            <person name="Lestinova T."/>
            <person name="Votypka J."/>
            <person name="Volf P."/>
            <person name="Opperdoes F."/>
            <person name="Flegontov P."/>
            <person name="Lukes J."/>
            <person name="Yurchenko V."/>
        </authorList>
    </citation>
    <scope>NUCLEOTIDE SEQUENCE [LARGE SCALE GENOMIC DNA]</scope>
    <source>
        <strain evidence="3 4">ATCC 30220</strain>
    </source>
</reference>
<feature type="compositionally biased region" description="Polar residues" evidence="2">
    <location>
        <begin position="116"/>
        <end position="127"/>
    </location>
</feature>
<protein>
    <submittedName>
        <fullName evidence="3">Putative tetratricopeptide repeat protein</fullName>
    </submittedName>
</protein>
<dbReference type="EMBL" id="LJSK01000133">
    <property type="protein sequence ID" value="KPI86400.1"/>
    <property type="molecule type" value="Genomic_DNA"/>
</dbReference>
<dbReference type="GO" id="GO:0034464">
    <property type="term" value="C:BBSome"/>
    <property type="evidence" value="ECO:0007669"/>
    <property type="project" value="InterPro"/>
</dbReference>
<dbReference type="Pfam" id="PF13181">
    <property type="entry name" value="TPR_8"/>
    <property type="match status" value="1"/>
</dbReference>
<feature type="repeat" description="TPR" evidence="1">
    <location>
        <begin position="620"/>
        <end position="653"/>
    </location>
</feature>
<evidence type="ECO:0000313" key="4">
    <source>
        <dbReference type="Proteomes" id="UP000038009"/>
    </source>
</evidence>
<dbReference type="CDD" id="cd21341">
    <property type="entry name" value="TTC8_N"/>
    <property type="match status" value="1"/>
</dbReference>
<comment type="caution">
    <text evidence="3">The sequence shown here is derived from an EMBL/GenBank/DDBJ whole genome shotgun (WGS) entry which is preliminary data.</text>
</comment>
<dbReference type="SUPFAM" id="SSF48452">
    <property type="entry name" value="TPR-like"/>
    <property type="match status" value="1"/>
</dbReference>
<dbReference type="OrthoDB" id="421121at2759"/>
<dbReference type="PANTHER" id="PTHR44177:SF1">
    <property type="entry name" value="TETRATRICOPEPTIDE REPEAT PROTEIN 8"/>
    <property type="match status" value="1"/>
</dbReference>
<accession>A0A0N1IKM3</accession>
<dbReference type="PANTHER" id="PTHR44177">
    <property type="entry name" value="TETRATRICOPEPTIDE REPEAT PROTEIN 8"/>
    <property type="match status" value="1"/>
</dbReference>
<dbReference type="OMA" id="QMGVNSA"/>
<name>A0A0N1IKM3_LEPSE</name>
<keyword evidence="1" id="KW-0802">TPR repeat</keyword>
<dbReference type="SMART" id="SM00028">
    <property type="entry name" value="TPR"/>
    <property type="match status" value="6"/>
</dbReference>
<evidence type="ECO:0000256" key="1">
    <source>
        <dbReference type="PROSITE-ProRule" id="PRU00339"/>
    </source>
</evidence>
<organism evidence="3 4">
    <name type="scientific">Leptomonas seymouri</name>
    <dbReference type="NCBI Taxonomy" id="5684"/>
    <lineage>
        <taxon>Eukaryota</taxon>
        <taxon>Discoba</taxon>
        <taxon>Euglenozoa</taxon>
        <taxon>Kinetoplastea</taxon>
        <taxon>Metakinetoplastina</taxon>
        <taxon>Trypanosomatida</taxon>
        <taxon>Trypanosomatidae</taxon>
        <taxon>Leishmaniinae</taxon>
        <taxon>Leptomonas</taxon>
    </lineage>
</organism>
<dbReference type="Gene3D" id="1.25.40.10">
    <property type="entry name" value="Tetratricopeptide repeat domain"/>
    <property type="match status" value="1"/>
</dbReference>
<keyword evidence="4" id="KW-1185">Reference proteome</keyword>
<proteinExistence type="predicted"/>
<dbReference type="GO" id="GO:1905515">
    <property type="term" value="P:non-motile cilium assembly"/>
    <property type="evidence" value="ECO:0007669"/>
    <property type="project" value="InterPro"/>
</dbReference>
<dbReference type="GO" id="GO:0097730">
    <property type="term" value="C:non-motile cilium"/>
    <property type="evidence" value="ECO:0007669"/>
    <property type="project" value="TreeGrafter"/>
</dbReference>
<dbReference type="InterPro" id="IPR028796">
    <property type="entry name" value="BBS8"/>
</dbReference>
<evidence type="ECO:0000313" key="3">
    <source>
        <dbReference type="EMBL" id="KPI86400.1"/>
    </source>
</evidence>
<dbReference type="AlphaFoldDB" id="A0A0N1IKM3"/>
<feature type="repeat" description="TPR" evidence="1">
    <location>
        <begin position="412"/>
        <end position="445"/>
    </location>
</feature>
<dbReference type="Proteomes" id="UP000038009">
    <property type="component" value="Unassembled WGS sequence"/>
</dbReference>
<sequence>MSETAADPILTTREAAPSLPRGMDPAYYALSLLRRRKLDECVKVARAHLELPSSTAPSAGGAAPTLPNGKVVDECLWFIETKAMVQQSWYEDAEIEDDGIDDVLMEGEQAVVSTALRPSTSLRSARQGTKMAAGSGSCAGRLGSSTGAGRPVSSRYGYVRPGALQNRPGSVREGPGGTAMRPVTGRFIRLGTASLQSVPGGPHINVQALPLERYAREKPMVAKLLCDYLLYVEHKPKLALELCTAALKATKPAPPHLPSLPLKGVSGKVAAVGLPPQLPMRGGGPVGPGKGLPPVLPVGTGPAVVPSPSPVVAPGTPLTSLTSQSPSAAAQEQIGIANANDWWWKARLAKANYQLGLLREAEKYLKAALFDAPGDSAGLDFINSSSGNSKAGSASPGVSSFQKGRAFANYNTGVVMELGKVYLKMDQPLTALELYEAALQSNPVDQHIVLCCARLRDELHEPGTAYDLYNQVLHLDNSNIEAIACIGAHLFYEKNQPELALRCYRRLFQMGVHNAEVWTNMGLCAFYTYQIELSLSCLSRALTLCEDDVQRADVWYNIGHVGISMGNVTFAERAFRLAVGANAKHAEALNNLAVLAFQEKKEKTGRRLLDTAVMAAPQLTEALYNTAVLSFEAGQLEVAQQMVMRVLEVDPDHPEAVVLRRKLRESFLAL</sequence>
<evidence type="ECO:0000256" key="2">
    <source>
        <dbReference type="SAM" id="MobiDB-lite"/>
    </source>
</evidence>
<dbReference type="InterPro" id="IPR011990">
    <property type="entry name" value="TPR-like_helical_dom_sf"/>
</dbReference>
<dbReference type="VEuPathDB" id="TriTrypDB:Lsey_0133_0160"/>
<gene>
    <name evidence="3" type="ORF">ABL78_4551</name>
</gene>